<keyword evidence="2" id="KW-1185">Reference proteome</keyword>
<evidence type="ECO:0000313" key="2">
    <source>
        <dbReference type="Proteomes" id="UP001157418"/>
    </source>
</evidence>
<name>A0AAU9PLA1_9ASTR</name>
<dbReference type="Proteomes" id="UP001157418">
    <property type="component" value="Unassembled WGS sequence"/>
</dbReference>
<sequence>MHLNTSITDVDFGGLNFKEFIYILEDVTKGKCPDVYYCLAHKSLGDGLRPLTNDDDYTSFLMLQMRKKKKKKVLTVDSESSDEDKDSVMSDAISFDHEPDEEIMEPNKPQFILFMTQLKNGIHCNPSLV</sequence>
<proteinExistence type="predicted"/>
<protein>
    <submittedName>
        <fullName evidence="1">Uncharacterized protein</fullName>
    </submittedName>
</protein>
<comment type="caution">
    <text evidence="1">The sequence shown here is derived from an EMBL/GenBank/DDBJ whole genome shotgun (WGS) entry which is preliminary data.</text>
</comment>
<reference evidence="1 2" key="1">
    <citation type="submission" date="2022-01" db="EMBL/GenBank/DDBJ databases">
        <authorList>
            <person name="Xiong W."/>
            <person name="Schranz E."/>
        </authorList>
    </citation>
    <scope>NUCLEOTIDE SEQUENCE [LARGE SCALE GENOMIC DNA]</scope>
</reference>
<organism evidence="1 2">
    <name type="scientific">Lactuca virosa</name>
    <dbReference type="NCBI Taxonomy" id="75947"/>
    <lineage>
        <taxon>Eukaryota</taxon>
        <taxon>Viridiplantae</taxon>
        <taxon>Streptophyta</taxon>
        <taxon>Embryophyta</taxon>
        <taxon>Tracheophyta</taxon>
        <taxon>Spermatophyta</taxon>
        <taxon>Magnoliopsida</taxon>
        <taxon>eudicotyledons</taxon>
        <taxon>Gunneridae</taxon>
        <taxon>Pentapetalae</taxon>
        <taxon>asterids</taxon>
        <taxon>campanulids</taxon>
        <taxon>Asterales</taxon>
        <taxon>Asteraceae</taxon>
        <taxon>Cichorioideae</taxon>
        <taxon>Cichorieae</taxon>
        <taxon>Lactucinae</taxon>
        <taxon>Lactuca</taxon>
    </lineage>
</organism>
<accession>A0AAU9PLA1</accession>
<gene>
    <name evidence="1" type="ORF">LVIROSA_LOCUS36247</name>
</gene>
<dbReference type="EMBL" id="CAKMRJ010005634">
    <property type="protein sequence ID" value="CAH1450849.1"/>
    <property type="molecule type" value="Genomic_DNA"/>
</dbReference>
<dbReference type="AlphaFoldDB" id="A0AAU9PLA1"/>
<evidence type="ECO:0000313" key="1">
    <source>
        <dbReference type="EMBL" id="CAH1450849.1"/>
    </source>
</evidence>